<reference evidence="1" key="1">
    <citation type="journal article" date="2016" name="Sci. Rep.">
        <title>Molecular characterization of firefly nuptial gifts: a multi-omics approach sheds light on postcopulatory sexual selection.</title>
        <authorList>
            <person name="Al-Wathiqui N."/>
            <person name="Fallon T.R."/>
            <person name="South A."/>
            <person name="Weng J.K."/>
            <person name="Lewis S.M."/>
        </authorList>
    </citation>
    <scope>NUCLEOTIDE SEQUENCE</scope>
</reference>
<name>A0A1Y1N825_PHOPY</name>
<sequence length="149" mass="16645">MQTATVTVVTRAPSMVTADYRDLITFTATSSGRKRIKKTAQMYVTNSITADNEEPRLTYRYTSDCTNVLLGDCRDRTWTIEVTAQDVDSGLLQLTSIPKGLYFPNDYRTGTKEPVVAVYGASCCQPKIQITAVDLMNNRKTFTTDAYCK</sequence>
<evidence type="ECO:0000313" key="1">
    <source>
        <dbReference type="EMBL" id="JAV94104.1"/>
    </source>
</evidence>
<dbReference type="AlphaFoldDB" id="A0A1Y1N825"/>
<protein>
    <submittedName>
        <fullName evidence="1">Uncharacterized protein</fullName>
    </submittedName>
</protein>
<accession>A0A1Y1N825</accession>
<proteinExistence type="predicted"/>
<organism evidence="1">
    <name type="scientific">Photinus pyralis</name>
    <name type="common">Common eastern firefly</name>
    <name type="synonym">Lampyris pyralis</name>
    <dbReference type="NCBI Taxonomy" id="7054"/>
    <lineage>
        <taxon>Eukaryota</taxon>
        <taxon>Metazoa</taxon>
        <taxon>Ecdysozoa</taxon>
        <taxon>Arthropoda</taxon>
        <taxon>Hexapoda</taxon>
        <taxon>Insecta</taxon>
        <taxon>Pterygota</taxon>
        <taxon>Neoptera</taxon>
        <taxon>Endopterygota</taxon>
        <taxon>Coleoptera</taxon>
        <taxon>Polyphaga</taxon>
        <taxon>Elateriformia</taxon>
        <taxon>Elateroidea</taxon>
        <taxon>Lampyridae</taxon>
        <taxon>Lampyrinae</taxon>
        <taxon>Photinus</taxon>
    </lineage>
</organism>
<dbReference type="EMBL" id="GEZM01010311">
    <property type="protein sequence ID" value="JAV94104.1"/>
    <property type="molecule type" value="Transcribed_RNA"/>
</dbReference>